<dbReference type="Gene3D" id="3.30.160.60">
    <property type="entry name" value="Classic Zinc Finger"/>
    <property type="match status" value="3"/>
</dbReference>
<dbReference type="PANTHER" id="PTHR24394:SF44">
    <property type="entry name" value="ZINC FINGER PROTEIN 271-LIKE"/>
    <property type="match status" value="1"/>
</dbReference>
<evidence type="ECO:0000256" key="1">
    <source>
        <dbReference type="ARBA" id="ARBA00004123"/>
    </source>
</evidence>
<feature type="compositionally biased region" description="Basic and acidic residues" evidence="7">
    <location>
        <begin position="137"/>
        <end position="152"/>
    </location>
</feature>
<dbReference type="GO" id="GO:0005634">
    <property type="term" value="C:nucleus"/>
    <property type="evidence" value="ECO:0007669"/>
    <property type="project" value="UniProtKB-SubCell"/>
</dbReference>
<dbReference type="FunFam" id="3.30.160.60:FF:000100">
    <property type="entry name" value="Zinc finger 45-like"/>
    <property type="match status" value="1"/>
</dbReference>
<organism evidence="8">
    <name type="scientific">Cyprideis torosa</name>
    <dbReference type="NCBI Taxonomy" id="163714"/>
    <lineage>
        <taxon>Eukaryota</taxon>
        <taxon>Metazoa</taxon>
        <taxon>Ecdysozoa</taxon>
        <taxon>Arthropoda</taxon>
        <taxon>Crustacea</taxon>
        <taxon>Oligostraca</taxon>
        <taxon>Ostracoda</taxon>
        <taxon>Podocopa</taxon>
        <taxon>Podocopida</taxon>
        <taxon>Cytherocopina</taxon>
        <taxon>Cytheroidea</taxon>
        <taxon>Cytherideidae</taxon>
        <taxon>Cyprideis</taxon>
    </lineage>
</organism>
<dbReference type="AlphaFoldDB" id="A0A7R8WC89"/>
<evidence type="ECO:0000256" key="6">
    <source>
        <dbReference type="ARBA" id="ARBA00023242"/>
    </source>
</evidence>
<evidence type="ECO:0000256" key="3">
    <source>
        <dbReference type="ARBA" id="ARBA00022737"/>
    </source>
</evidence>
<proteinExistence type="predicted"/>
<evidence type="ECO:0000256" key="7">
    <source>
        <dbReference type="SAM" id="MobiDB-lite"/>
    </source>
</evidence>
<keyword evidence="2" id="KW-0479">Metal-binding</keyword>
<dbReference type="FunFam" id="3.30.160.60:FF:000208">
    <property type="entry name" value="zinc finger protein Gfi-1b"/>
    <property type="match status" value="1"/>
</dbReference>
<dbReference type="EMBL" id="OB661238">
    <property type="protein sequence ID" value="CAD7227735.1"/>
    <property type="molecule type" value="Genomic_DNA"/>
</dbReference>
<dbReference type="PROSITE" id="PS50157">
    <property type="entry name" value="ZINC_FINGER_C2H2_2"/>
    <property type="match status" value="3"/>
</dbReference>
<evidence type="ECO:0000256" key="5">
    <source>
        <dbReference type="ARBA" id="ARBA00022833"/>
    </source>
</evidence>
<keyword evidence="5" id="KW-0862">Zinc</keyword>
<dbReference type="GO" id="GO:0008270">
    <property type="term" value="F:zinc ion binding"/>
    <property type="evidence" value="ECO:0007669"/>
    <property type="project" value="UniProtKB-KW"/>
</dbReference>
<evidence type="ECO:0000313" key="8">
    <source>
        <dbReference type="EMBL" id="CAD7227735.1"/>
    </source>
</evidence>
<dbReference type="PANTHER" id="PTHR24394">
    <property type="entry name" value="ZINC FINGER PROTEIN"/>
    <property type="match status" value="1"/>
</dbReference>
<evidence type="ECO:0000256" key="4">
    <source>
        <dbReference type="ARBA" id="ARBA00022771"/>
    </source>
</evidence>
<keyword evidence="6" id="KW-0539">Nucleus</keyword>
<dbReference type="SMART" id="SM00355">
    <property type="entry name" value="ZnF_C2H2"/>
    <property type="match status" value="3"/>
</dbReference>
<feature type="region of interest" description="Disordered" evidence="7">
    <location>
        <begin position="132"/>
        <end position="172"/>
    </location>
</feature>
<keyword evidence="4" id="KW-0863">Zinc-finger</keyword>
<comment type="subcellular location">
    <subcellularLocation>
        <location evidence="1">Nucleus</location>
    </subcellularLocation>
</comment>
<dbReference type="FunFam" id="3.30.160.60:FF:000245">
    <property type="entry name" value="zinc finger protein Gfi-1"/>
    <property type="match status" value="1"/>
</dbReference>
<dbReference type="InterPro" id="IPR036236">
    <property type="entry name" value="Znf_C2H2_sf"/>
</dbReference>
<feature type="compositionally biased region" description="Polar residues" evidence="7">
    <location>
        <begin position="262"/>
        <end position="271"/>
    </location>
</feature>
<sequence>MEKSLAFVRFAEFDVETRGGASSFRSSRFLDDMTNCNLETSPRSVPFPAQNQQFYPFLAQPPGYNFLQAWNNLPFNLLFPYHPSLLRQYIQLASRAATSGLPLPPGLPIPRLDAMPPFSALNVVREGWTKAEPGAMEDIKEPPTRLSPRNEDLPLNLSMKHSQPPTTGSSRIWSPAESLVEHRPGSISPSSSAESPSCEARFFPSTSMISPLRTHAEGTPFESSPASRLLNCPECGKSFPDPSSLQLHLRKGHHSTARSKRATSSPRSLDRQFSCNQCDKTFKRSSTLSTHLLIHSDTRPYPCQYCGKRFHQKSDMKKHTYIHTGQPTKPPADPRDGPRSLLLIRGTAHEASC</sequence>
<dbReference type="Pfam" id="PF00096">
    <property type="entry name" value="zf-C2H2"/>
    <property type="match status" value="3"/>
</dbReference>
<protein>
    <submittedName>
        <fullName evidence="8">Uncharacterized protein</fullName>
    </submittedName>
</protein>
<feature type="region of interest" description="Disordered" evidence="7">
    <location>
        <begin position="321"/>
        <end position="340"/>
    </location>
</feature>
<accession>A0A7R8WC89</accession>
<gene>
    <name evidence="8" type="ORF">CTOB1V02_LOCUS5634</name>
</gene>
<name>A0A7R8WC89_9CRUS</name>
<dbReference type="GO" id="GO:0000981">
    <property type="term" value="F:DNA-binding transcription factor activity, RNA polymerase II-specific"/>
    <property type="evidence" value="ECO:0007669"/>
    <property type="project" value="TreeGrafter"/>
</dbReference>
<feature type="compositionally biased region" description="Polar residues" evidence="7">
    <location>
        <begin position="159"/>
        <end position="172"/>
    </location>
</feature>
<dbReference type="OrthoDB" id="6155966at2759"/>
<evidence type="ECO:0000256" key="2">
    <source>
        <dbReference type="ARBA" id="ARBA00022723"/>
    </source>
</evidence>
<dbReference type="InterPro" id="IPR013087">
    <property type="entry name" value="Znf_C2H2_type"/>
</dbReference>
<feature type="compositionally biased region" description="Basic residues" evidence="7">
    <location>
        <begin position="249"/>
        <end position="261"/>
    </location>
</feature>
<feature type="region of interest" description="Disordered" evidence="7">
    <location>
        <begin position="249"/>
        <end position="271"/>
    </location>
</feature>
<reference evidence="8" key="1">
    <citation type="submission" date="2020-11" db="EMBL/GenBank/DDBJ databases">
        <authorList>
            <person name="Tran Van P."/>
        </authorList>
    </citation>
    <scope>NUCLEOTIDE SEQUENCE</scope>
</reference>
<dbReference type="SUPFAM" id="SSF57667">
    <property type="entry name" value="beta-beta-alpha zinc fingers"/>
    <property type="match status" value="2"/>
</dbReference>
<dbReference type="PROSITE" id="PS00028">
    <property type="entry name" value="ZINC_FINGER_C2H2_1"/>
    <property type="match status" value="3"/>
</dbReference>
<keyword evidence="3" id="KW-0677">Repeat</keyword>